<evidence type="ECO:0000313" key="3">
    <source>
        <dbReference type="Proteomes" id="UP001315278"/>
    </source>
</evidence>
<protein>
    <submittedName>
        <fullName evidence="2">Uncharacterized protein</fullName>
    </submittedName>
</protein>
<name>A0ABS5FWS8_9BRAD</name>
<feature type="region of interest" description="Disordered" evidence="1">
    <location>
        <begin position="47"/>
        <end position="77"/>
    </location>
</feature>
<comment type="caution">
    <text evidence="2">The sequence shown here is derived from an EMBL/GenBank/DDBJ whole genome shotgun (WGS) entry which is preliminary data.</text>
</comment>
<organism evidence="2 3">
    <name type="scientific">Bradyrhizobium jicamae</name>
    <dbReference type="NCBI Taxonomy" id="280332"/>
    <lineage>
        <taxon>Bacteria</taxon>
        <taxon>Pseudomonadati</taxon>
        <taxon>Pseudomonadota</taxon>
        <taxon>Alphaproteobacteria</taxon>
        <taxon>Hyphomicrobiales</taxon>
        <taxon>Nitrobacteraceae</taxon>
        <taxon>Bradyrhizobium</taxon>
    </lineage>
</organism>
<reference evidence="3" key="1">
    <citation type="journal article" date="2021" name="ISME J.">
        <title>Evolutionary origin and ecological implication of a unique nif island in free-living Bradyrhizobium lineages.</title>
        <authorList>
            <person name="Tao J."/>
        </authorList>
    </citation>
    <scope>NUCLEOTIDE SEQUENCE [LARGE SCALE GENOMIC DNA]</scope>
    <source>
        <strain evidence="3">SZCCT0434</strain>
    </source>
</reference>
<dbReference type="Proteomes" id="UP001315278">
    <property type="component" value="Unassembled WGS sequence"/>
</dbReference>
<dbReference type="RefSeq" id="WP_212495347.1">
    <property type="nucleotide sequence ID" value="NZ_JAFCJH010000075.1"/>
</dbReference>
<sequence length="77" mass="8286">MVPRECVKFACGMPGAASGIGTSVEEKWLDENALIFLVPRRNSRLLGSNSKSSHKQLKIAISKQAARASTARSQGNQ</sequence>
<dbReference type="EMBL" id="JAFCJH010000075">
    <property type="protein sequence ID" value="MBR0801237.1"/>
    <property type="molecule type" value="Genomic_DNA"/>
</dbReference>
<keyword evidence="3" id="KW-1185">Reference proteome</keyword>
<proteinExistence type="predicted"/>
<evidence type="ECO:0000313" key="2">
    <source>
        <dbReference type="EMBL" id="MBR0801237.1"/>
    </source>
</evidence>
<evidence type="ECO:0000256" key="1">
    <source>
        <dbReference type="SAM" id="MobiDB-lite"/>
    </source>
</evidence>
<accession>A0ABS5FWS8</accession>
<gene>
    <name evidence="2" type="ORF">JQ615_38380</name>
</gene>